<name>A0A433J2N7_9PROT</name>
<evidence type="ECO:0000313" key="3">
    <source>
        <dbReference type="Proteomes" id="UP000280346"/>
    </source>
</evidence>
<organism evidence="2 3">
    <name type="scientific">Azospirillum doebereinerae</name>
    <dbReference type="NCBI Taxonomy" id="92933"/>
    <lineage>
        <taxon>Bacteria</taxon>
        <taxon>Pseudomonadati</taxon>
        <taxon>Pseudomonadota</taxon>
        <taxon>Alphaproteobacteria</taxon>
        <taxon>Rhodospirillales</taxon>
        <taxon>Azospirillaceae</taxon>
        <taxon>Azospirillum</taxon>
    </lineage>
</organism>
<proteinExistence type="predicted"/>
<dbReference type="Proteomes" id="UP000280346">
    <property type="component" value="Unassembled WGS sequence"/>
</dbReference>
<evidence type="ECO:0000256" key="1">
    <source>
        <dbReference type="SAM" id="MobiDB-lite"/>
    </source>
</evidence>
<feature type="region of interest" description="Disordered" evidence="1">
    <location>
        <begin position="195"/>
        <end position="256"/>
    </location>
</feature>
<keyword evidence="3" id="KW-1185">Reference proteome</keyword>
<sequence length="269" mass="28954">MKPYTEMYRRWITVPGVQAADIAVLSALYAHADRDGVCTATQGELAEELRQSRAWINAILKALQDTPVALVAARTRRGYRGYLYELTGFVDTSCQPADSGGPRADVLLGTGNPLNPESSSFRGEGDGALPVDWSPSPEDRAWAASERPEVDPARVTAKFVAWCRKAHGRNGYRPADPGAAWRRWIARELVAPAAIPTAAETTGQPRAVPFPPSPRREVRHDRRFQRPSAEPSSPGRGAEPAGSGPVGSGLAARNGSTLAALRDRLARPA</sequence>
<accession>A0A433J2N7</accession>
<protein>
    <submittedName>
        <fullName evidence="2">MarR family transcriptional regulator</fullName>
    </submittedName>
</protein>
<dbReference type="EMBL" id="RZIJ01000024">
    <property type="protein sequence ID" value="RUQ65947.1"/>
    <property type="molecule type" value="Genomic_DNA"/>
</dbReference>
<comment type="caution">
    <text evidence="2">The sequence shown here is derived from an EMBL/GenBank/DDBJ whole genome shotgun (WGS) entry which is preliminary data.</text>
</comment>
<evidence type="ECO:0000313" key="2">
    <source>
        <dbReference type="EMBL" id="RUQ65947.1"/>
    </source>
</evidence>
<reference evidence="2 3" key="1">
    <citation type="submission" date="2018-12" db="EMBL/GenBank/DDBJ databases">
        <authorList>
            <person name="Yang Y."/>
        </authorList>
    </citation>
    <scope>NUCLEOTIDE SEQUENCE [LARGE SCALE GENOMIC DNA]</scope>
    <source>
        <strain evidence="2 3">GSF71</strain>
    </source>
</reference>
<dbReference type="OrthoDB" id="7862895at2"/>
<dbReference type="RefSeq" id="WP_127002735.1">
    <property type="nucleotide sequence ID" value="NZ_JBNPXW010000011.1"/>
</dbReference>
<dbReference type="AlphaFoldDB" id="A0A433J2N7"/>
<gene>
    <name evidence="2" type="ORF">EJ913_24165</name>
</gene>